<dbReference type="RefSeq" id="WP_102833376.1">
    <property type="nucleotide sequence ID" value="NZ_JAINWF010000010.1"/>
</dbReference>
<evidence type="ECO:0000256" key="9">
    <source>
        <dbReference type="ARBA" id="ARBA00030775"/>
    </source>
</evidence>
<evidence type="ECO:0000256" key="6">
    <source>
        <dbReference type="ARBA" id="ARBA00022692"/>
    </source>
</evidence>
<proteinExistence type="predicted"/>
<dbReference type="InterPro" id="IPR002416">
    <property type="entry name" value="T2SS_protein-GspH"/>
</dbReference>
<feature type="transmembrane region" description="Helical" evidence="11">
    <location>
        <begin position="7"/>
        <end position="31"/>
    </location>
</feature>
<feature type="region of interest" description="Disordered" evidence="10">
    <location>
        <begin position="118"/>
        <end position="137"/>
    </location>
</feature>
<evidence type="ECO:0000256" key="11">
    <source>
        <dbReference type="SAM" id="Phobius"/>
    </source>
</evidence>
<keyword evidence="7 11" id="KW-1133">Transmembrane helix</keyword>
<dbReference type="InterPro" id="IPR049875">
    <property type="entry name" value="TypeII_GspH"/>
</dbReference>
<evidence type="ECO:0000256" key="7">
    <source>
        <dbReference type="ARBA" id="ARBA00022989"/>
    </source>
</evidence>
<dbReference type="GO" id="GO:0015628">
    <property type="term" value="P:protein secretion by the type II secretion system"/>
    <property type="evidence" value="ECO:0007669"/>
    <property type="project" value="InterPro"/>
</dbReference>
<name>A0A9X1N7P4_9GAMM</name>
<organism evidence="12 13">
    <name type="scientific">Stutzerimonas kunmingensis</name>
    <dbReference type="NCBI Taxonomy" id="1211807"/>
    <lineage>
        <taxon>Bacteria</taxon>
        <taxon>Pseudomonadati</taxon>
        <taxon>Pseudomonadota</taxon>
        <taxon>Gammaproteobacteria</taxon>
        <taxon>Pseudomonadales</taxon>
        <taxon>Pseudomonadaceae</taxon>
        <taxon>Stutzerimonas</taxon>
    </lineage>
</organism>
<evidence type="ECO:0000256" key="5">
    <source>
        <dbReference type="ARBA" id="ARBA00022519"/>
    </source>
</evidence>
<comment type="caution">
    <text evidence="12">The sequence shown here is derived from an EMBL/GenBank/DDBJ whole genome shotgun (WGS) entry which is preliminary data.</text>
</comment>
<evidence type="ECO:0000256" key="10">
    <source>
        <dbReference type="SAM" id="MobiDB-lite"/>
    </source>
</evidence>
<dbReference type="InterPro" id="IPR045584">
    <property type="entry name" value="Pilin-like"/>
</dbReference>
<evidence type="ECO:0000256" key="2">
    <source>
        <dbReference type="ARBA" id="ARBA00021549"/>
    </source>
</evidence>
<keyword evidence="5" id="KW-0997">Cell inner membrane</keyword>
<keyword evidence="3" id="KW-1003">Cell membrane</keyword>
<dbReference type="NCBIfam" id="TIGR02532">
    <property type="entry name" value="IV_pilin_GFxxxE"/>
    <property type="match status" value="1"/>
</dbReference>
<keyword evidence="8 11" id="KW-0472">Membrane</keyword>
<dbReference type="GO" id="GO:0015627">
    <property type="term" value="C:type II protein secretion system complex"/>
    <property type="evidence" value="ECO:0007669"/>
    <property type="project" value="InterPro"/>
</dbReference>
<evidence type="ECO:0000256" key="8">
    <source>
        <dbReference type="ARBA" id="ARBA00023136"/>
    </source>
</evidence>
<feature type="compositionally biased region" description="Basic and acidic residues" evidence="10">
    <location>
        <begin position="119"/>
        <end position="137"/>
    </location>
</feature>
<protein>
    <recommendedName>
        <fullName evidence="2">Type II secretion system protein H</fullName>
    </recommendedName>
    <alternativeName>
        <fullName evidence="9">General secretion pathway protein H</fullName>
    </alternativeName>
</protein>
<dbReference type="EMBL" id="JAINWF010000010">
    <property type="protein sequence ID" value="MCD1609466.1"/>
    <property type="molecule type" value="Genomic_DNA"/>
</dbReference>
<dbReference type="GO" id="GO:0005886">
    <property type="term" value="C:plasma membrane"/>
    <property type="evidence" value="ECO:0007669"/>
    <property type="project" value="UniProtKB-SubCell"/>
</dbReference>
<evidence type="ECO:0000313" key="13">
    <source>
        <dbReference type="Proteomes" id="UP001138989"/>
    </source>
</evidence>
<evidence type="ECO:0000256" key="4">
    <source>
        <dbReference type="ARBA" id="ARBA00022481"/>
    </source>
</evidence>
<comment type="subcellular location">
    <subcellularLocation>
        <location evidence="1">Cell inner membrane</location>
        <topology evidence="1">Single-pass membrane protein</topology>
    </subcellularLocation>
</comment>
<dbReference type="InterPro" id="IPR012902">
    <property type="entry name" value="N_methyl_site"/>
</dbReference>
<keyword evidence="4" id="KW-0488">Methylation</keyword>
<keyword evidence="6 11" id="KW-0812">Transmembrane</keyword>
<evidence type="ECO:0000256" key="3">
    <source>
        <dbReference type="ARBA" id="ARBA00022475"/>
    </source>
</evidence>
<dbReference type="Gene3D" id="3.55.40.10">
    <property type="entry name" value="minor pseudopilin epsh domain"/>
    <property type="match status" value="1"/>
</dbReference>
<evidence type="ECO:0000313" key="12">
    <source>
        <dbReference type="EMBL" id="MCD1609466.1"/>
    </source>
</evidence>
<accession>A0A9X1N7P4</accession>
<evidence type="ECO:0000256" key="1">
    <source>
        <dbReference type="ARBA" id="ARBA00004377"/>
    </source>
</evidence>
<sequence>MRQRARAFTLIELLVVIVLLGILVSVAVLSVGGSSTSRELRDEARRLAALIGVLSDEAVLDSREYGLLVNSEGYRVLRYDEAATRWLEVERRKVHKVPDWMRLDLELDGTPLELVAPTQREDDRAGLSREGERTERRAPRLEPQLLILSSGELSPFSLRLSSGELSPFSLRLSERKPRGGGWLVTSDGFSLPEAQVIEDRR</sequence>
<dbReference type="NCBIfam" id="TIGR01708">
    <property type="entry name" value="typeII_sec_gspH"/>
    <property type="match status" value="1"/>
</dbReference>
<reference evidence="12" key="1">
    <citation type="submission" date="2021-08" db="EMBL/GenBank/DDBJ databases">
        <title>Isolation and characterization of neutrophilic mixotrophic iron-oxidizing bacteria from deep-sea hydrothermal vents.</title>
        <authorList>
            <person name="He Y."/>
        </authorList>
    </citation>
    <scope>NUCLEOTIDE SEQUENCE</scope>
    <source>
        <strain evidence="12">IOP_13</strain>
    </source>
</reference>
<dbReference type="Pfam" id="PF07963">
    <property type="entry name" value="N_methyl"/>
    <property type="match status" value="1"/>
</dbReference>
<dbReference type="SUPFAM" id="SSF54523">
    <property type="entry name" value="Pili subunits"/>
    <property type="match status" value="1"/>
</dbReference>
<keyword evidence="13" id="KW-1185">Reference proteome</keyword>
<dbReference type="Proteomes" id="UP001138989">
    <property type="component" value="Unassembled WGS sequence"/>
</dbReference>
<gene>
    <name evidence="12" type="primary">gspH</name>
    <name evidence="12" type="ORF">K7H17_16525</name>
</gene>
<dbReference type="PRINTS" id="PR00885">
    <property type="entry name" value="BCTERIALGSPH"/>
</dbReference>
<dbReference type="AlphaFoldDB" id="A0A9X1N7P4"/>